<accession>A0AAD9UEZ8</accession>
<reference evidence="4" key="1">
    <citation type="journal article" date="2023" name="Mol. Biol. Evol.">
        <title>Third-Generation Sequencing Reveals the Adaptive Role of the Epigenome in Three Deep-Sea Polychaetes.</title>
        <authorList>
            <person name="Perez M."/>
            <person name="Aroh O."/>
            <person name="Sun Y."/>
            <person name="Lan Y."/>
            <person name="Juniper S.K."/>
            <person name="Young C.R."/>
            <person name="Angers B."/>
            <person name="Qian P.Y."/>
        </authorList>
    </citation>
    <scope>NUCLEOTIDE SEQUENCE</scope>
    <source>
        <strain evidence="4">R07B-5</strain>
    </source>
</reference>
<dbReference type="SUPFAM" id="SSF50494">
    <property type="entry name" value="Trypsin-like serine proteases"/>
    <property type="match status" value="1"/>
</dbReference>
<dbReference type="InterPro" id="IPR009003">
    <property type="entry name" value="Peptidase_S1_PA"/>
</dbReference>
<dbReference type="InterPro" id="IPR001254">
    <property type="entry name" value="Trypsin_dom"/>
</dbReference>
<gene>
    <name evidence="4" type="ORF">NP493_187g03043</name>
</gene>
<name>A0AAD9UEZ8_RIDPI</name>
<dbReference type="PANTHER" id="PTHR24252:SF7">
    <property type="entry name" value="HYALIN"/>
    <property type="match status" value="1"/>
</dbReference>
<feature type="domain" description="Peptidase S1" evidence="3">
    <location>
        <begin position="12"/>
        <end position="284"/>
    </location>
</feature>
<comment type="caution">
    <text evidence="4">The sequence shown here is derived from an EMBL/GenBank/DDBJ whole genome shotgun (WGS) entry which is preliminary data.</text>
</comment>
<dbReference type="EMBL" id="JAODUO010000187">
    <property type="protein sequence ID" value="KAK2186845.1"/>
    <property type="molecule type" value="Genomic_DNA"/>
</dbReference>
<evidence type="ECO:0000313" key="4">
    <source>
        <dbReference type="EMBL" id="KAK2186845.1"/>
    </source>
</evidence>
<keyword evidence="1" id="KW-1015">Disulfide bond</keyword>
<evidence type="ECO:0000256" key="1">
    <source>
        <dbReference type="ARBA" id="ARBA00023157"/>
    </source>
</evidence>
<proteinExistence type="predicted"/>
<dbReference type="PRINTS" id="PR00722">
    <property type="entry name" value="CHYMOTRYPSIN"/>
</dbReference>
<dbReference type="InterPro" id="IPR043504">
    <property type="entry name" value="Peptidase_S1_PA_chymotrypsin"/>
</dbReference>
<dbReference type="InterPro" id="IPR018114">
    <property type="entry name" value="TRYPSIN_HIS"/>
</dbReference>
<protein>
    <recommendedName>
        <fullName evidence="3">Peptidase S1 domain-containing protein</fullName>
    </recommendedName>
</protein>
<evidence type="ECO:0000259" key="3">
    <source>
        <dbReference type="PROSITE" id="PS50240"/>
    </source>
</evidence>
<keyword evidence="2" id="KW-0720">Serine protease</keyword>
<evidence type="ECO:0000256" key="2">
    <source>
        <dbReference type="RuleBase" id="RU363034"/>
    </source>
</evidence>
<dbReference type="InterPro" id="IPR033116">
    <property type="entry name" value="TRYPSIN_SER"/>
</dbReference>
<dbReference type="Pfam" id="PF00089">
    <property type="entry name" value="Trypsin"/>
    <property type="match status" value="1"/>
</dbReference>
<evidence type="ECO:0000313" key="5">
    <source>
        <dbReference type="Proteomes" id="UP001209878"/>
    </source>
</evidence>
<dbReference type="PROSITE" id="PS00134">
    <property type="entry name" value="TRYPSIN_HIS"/>
    <property type="match status" value="1"/>
</dbReference>
<dbReference type="GO" id="GO:0004252">
    <property type="term" value="F:serine-type endopeptidase activity"/>
    <property type="evidence" value="ECO:0007669"/>
    <property type="project" value="InterPro"/>
</dbReference>
<keyword evidence="2" id="KW-0378">Hydrolase</keyword>
<dbReference type="CDD" id="cd00190">
    <property type="entry name" value="Tryp_SPc"/>
    <property type="match status" value="1"/>
</dbReference>
<dbReference type="PANTHER" id="PTHR24252">
    <property type="entry name" value="ACROSIN-RELATED"/>
    <property type="match status" value="1"/>
</dbReference>
<dbReference type="InterPro" id="IPR001314">
    <property type="entry name" value="Peptidase_S1A"/>
</dbReference>
<sequence>MTNPEAPRIGGVIGGHEFEAGKWPWLVSMQGKIPKYSLFGVPLAYTNIYCGASLINDRWILTAAHCFPTDSYGSRALVPRYWHIRLGARKLRSTLKHRIQGLLGHWLNINDWKEWYVHGEKVFIYKDYDSEDFWRNDIALVKLRDAVPVGSEIFPEIQSVTLPMRGDAAFPADGARCMMVGWGCTSKGGRVSDVAREVVLPKVPDNVCSSFWGVSTYSRLCAGYNLAHKGICPGDSGGPLVCARGDKWVQVGIASFTSVNAPGNSPGGFTRVSAYVDWIKDTIRNN</sequence>
<dbReference type="PROSITE" id="PS50240">
    <property type="entry name" value="TRYPSIN_DOM"/>
    <property type="match status" value="1"/>
</dbReference>
<keyword evidence="5" id="KW-1185">Reference proteome</keyword>
<dbReference type="GO" id="GO:0006508">
    <property type="term" value="P:proteolysis"/>
    <property type="evidence" value="ECO:0007669"/>
    <property type="project" value="UniProtKB-KW"/>
</dbReference>
<dbReference type="Proteomes" id="UP001209878">
    <property type="component" value="Unassembled WGS sequence"/>
</dbReference>
<organism evidence="4 5">
    <name type="scientific">Ridgeia piscesae</name>
    <name type="common">Tubeworm</name>
    <dbReference type="NCBI Taxonomy" id="27915"/>
    <lineage>
        <taxon>Eukaryota</taxon>
        <taxon>Metazoa</taxon>
        <taxon>Spiralia</taxon>
        <taxon>Lophotrochozoa</taxon>
        <taxon>Annelida</taxon>
        <taxon>Polychaeta</taxon>
        <taxon>Sedentaria</taxon>
        <taxon>Canalipalpata</taxon>
        <taxon>Sabellida</taxon>
        <taxon>Siboglinidae</taxon>
        <taxon>Ridgeia</taxon>
    </lineage>
</organism>
<dbReference type="Gene3D" id="2.40.10.10">
    <property type="entry name" value="Trypsin-like serine proteases"/>
    <property type="match status" value="1"/>
</dbReference>
<keyword evidence="2" id="KW-0645">Protease</keyword>
<dbReference type="SMART" id="SM00020">
    <property type="entry name" value="Tryp_SPc"/>
    <property type="match status" value="1"/>
</dbReference>
<dbReference type="AlphaFoldDB" id="A0AAD9UEZ8"/>
<dbReference type="PROSITE" id="PS00135">
    <property type="entry name" value="TRYPSIN_SER"/>
    <property type="match status" value="1"/>
</dbReference>